<dbReference type="InterPro" id="IPR003599">
    <property type="entry name" value="Ig_sub"/>
</dbReference>
<dbReference type="PROSITE" id="PS50835">
    <property type="entry name" value="IG_LIKE"/>
    <property type="match status" value="1"/>
</dbReference>
<dbReference type="SMART" id="SM00409">
    <property type="entry name" value="IG"/>
    <property type="match status" value="1"/>
</dbReference>
<reference evidence="4" key="2">
    <citation type="submission" date="2025-08" db="UniProtKB">
        <authorList>
            <consortium name="Ensembl"/>
        </authorList>
    </citation>
    <scope>IDENTIFICATION</scope>
</reference>
<evidence type="ECO:0000256" key="2">
    <source>
        <dbReference type="SAM" id="MobiDB-lite"/>
    </source>
</evidence>
<dbReference type="SUPFAM" id="SSF48726">
    <property type="entry name" value="Immunoglobulin"/>
    <property type="match status" value="1"/>
</dbReference>
<dbReference type="GO" id="GO:0030183">
    <property type="term" value="P:B cell differentiation"/>
    <property type="evidence" value="ECO:0007669"/>
    <property type="project" value="TreeGrafter"/>
</dbReference>
<keyword evidence="5" id="KW-1185">Reference proteome</keyword>
<evidence type="ECO:0000259" key="3">
    <source>
        <dbReference type="PROSITE" id="PS50835"/>
    </source>
</evidence>
<dbReference type="Proteomes" id="UP000291020">
    <property type="component" value="Unassembled WGS sequence"/>
</dbReference>
<dbReference type="AlphaFoldDB" id="A0A452HIA6"/>
<protein>
    <recommendedName>
        <fullName evidence="3">Ig-like domain-containing protein</fullName>
    </recommendedName>
</protein>
<dbReference type="Pfam" id="PF07686">
    <property type="entry name" value="V-set"/>
    <property type="match status" value="1"/>
</dbReference>
<dbReference type="InterPro" id="IPR013783">
    <property type="entry name" value="Ig-like_fold"/>
</dbReference>
<feature type="domain" description="Ig-like" evidence="3">
    <location>
        <begin position="34"/>
        <end position="140"/>
    </location>
</feature>
<keyword evidence="1" id="KW-0393">Immunoglobulin domain</keyword>
<name>A0A452HIA6_9SAUR</name>
<dbReference type="GO" id="GO:0050853">
    <property type="term" value="P:B cell receptor signaling pathway"/>
    <property type="evidence" value="ECO:0007669"/>
    <property type="project" value="TreeGrafter"/>
</dbReference>
<dbReference type="InterPro" id="IPR036179">
    <property type="entry name" value="Ig-like_dom_sf"/>
</dbReference>
<dbReference type="Gene3D" id="2.60.40.10">
    <property type="entry name" value="Immunoglobulins"/>
    <property type="match status" value="1"/>
</dbReference>
<dbReference type="STRING" id="38772.ENSGAGP00000014592"/>
<organism evidence="4 5">
    <name type="scientific">Gopherus agassizii</name>
    <name type="common">Agassiz's desert tortoise</name>
    <dbReference type="NCBI Taxonomy" id="38772"/>
    <lineage>
        <taxon>Eukaryota</taxon>
        <taxon>Metazoa</taxon>
        <taxon>Chordata</taxon>
        <taxon>Craniata</taxon>
        <taxon>Vertebrata</taxon>
        <taxon>Euteleostomi</taxon>
        <taxon>Archelosauria</taxon>
        <taxon>Testudinata</taxon>
        <taxon>Testudines</taxon>
        <taxon>Cryptodira</taxon>
        <taxon>Durocryptodira</taxon>
        <taxon>Testudinoidea</taxon>
        <taxon>Testudinidae</taxon>
        <taxon>Gopherus</taxon>
    </lineage>
</organism>
<dbReference type="GO" id="GO:0019815">
    <property type="term" value="C:B cell receptor complex"/>
    <property type="evidence" value="ECO:0007669"/>
    <property type="project" value="TreeGrafter"/>
</dbReference>
<evidence type="ECO:0000313" key="4">
    <source>
        <dbReference type="Ensembl" id="ENSGAGP00000014592.1"/>
    </source>
</evidence>
<accession>A0A452HIA6</accession>
<evidence type="ECO:0000313" key="5">
    <source>
        <dbReference type="Proteomes" id="UP000291020"/>
    </source>
</evidence>
<feature type="region of interest" description="Disordered" evidence="2">
    <location>
        <begin position="142"/>
        <end position="235"/>
    </location>
</feature>
<sequence>LTGLVTGRIYPVLGSEAIRLRWTLSHLLVAPAGPGLTVLQSPAALRASPGETAALNCSFENTQGSLAKATWTRAPGAVLDSAHPFYRGRLRMSHLDLLQKGEATLTLSGLEQRDSGLYQCHISIRKGESGRGAGTELLVTRRNQSDTGEVGNAGTGPSPAPAPGQGSDQIWGDGVLTVCLSNTGPGQPGGRGQMQGLHVQPLPAALSPSHPEPRSHRGIPHRKRPSQGLRDSRSK</sequence>
<dbReference type="InterPro" id="IPR007110">
    <property type="entry name" value="Ig-like_dom"/>
</dbReference>
<evidence type="ECO:0000256" key="1">
    <source>
        <dbReference type="ARBA" id="ARBA00023319"/>
    </source>
</evidence>
<dbReference type="PANTHER" id="PTHR14334">
    <property type="entry name" value="B-CELL ANTIGEN RECEPTOR COMPLEX-ASSOCIATED PROTEIN"/>
    <property type="match status" value="1"/>
</dbReference>
<dbReference type="Ensembl" id="ENSGAGT00000016691.1">
    <property type="protein sequence ID" value="ENSGAGP00000014592.1"/>
    <property type="gene ID" value="ENSGAGG00000011087.1"/>
</dbReference>
<reference evidence="4" key="3">
    <citation type="submission" date="2025-09" db="UniProtKB">
        <authorList>
            <consortium name="Ensembl"/>
        </authorList>
    </citation>
    <scope>IDENTIFICATION</scope>
</reference>
<proteinExistence type="predicted"/>
<reference evidence="5" key="1">
    <citation type="journal article" date="2017" name="PLoS ONE">
        <title>The Agassiz's desert tortoise genome provides a resource for the conservation of a threatened species.</title>
        <authorList>
            <person name="Tollis M."/>
            <person name="DeNardo D.F."/>
            <person name="Cornelius J.A."/>
            <person name="Dolby G.A."/>
            <person name="Edwards T."/>
            <person name="Henen B.T."/>
            <person name="Karl A.E."/>
            <person name="Murphy R.W."/>
            <person name="Kusumi K."/>
        </authorList>
    </citation>
    <scope>NUCLEOTIDE SEQUENCE [LARGE SCALE GENOMIC DNA]</scope>
</reference>
<dbReference type="InterPro" id="IPR013106">
    <property type="entry name" value="Ig_V-set"/>
</dbReference>
<feature type="compositionally biased region" description="Basic residues" evidence="2">
    <location>
        <begin position="216"/>
        <end position="225"/>
    </location>
</feature>
<dbReference type="GO" id="GO:0009897">
    <property type="term" value="C:external side of plasma membrane"/>
    <property type="evidence" value="ECO:0007669"/>
    <property type="project" value="TreeGrafter"/>
</dbReference>